<proteinExistence type="predicted"/>
<keyword evidence="3" id="KW-1185">Reference proteome</keyword>
<name>A0ABT9AFF5_9BACT</name>
<dbReference type="RefSeq" id="WP_305013261.1">
    <property type="nucleotide sequence ID" value="NZ_JAUQSX010000011.1"/>
</dbReference>
<keyword evidence="1" id="KW-0472">Membrane</keyword>
<feature type="transmembrane region" description="Helical" evidence="1">
    <location>
        <begin position="26"/>
        <end position="43"/>
    </location>
</feature>
<accession>A0ABT9AFF5</accession>
<comment type="caution">
    <text evidence="2">The sequence shown here is derived from an EMBL/GenBank/DDBJ whole genome shotgun (WGS) entry which is preliminary data.</text>
</comment>
<dbReference type="EMBL" id="JAUQSX010000011">
    <property type="protein sequence ID" value="MDO7848591.1"/>
    <property type="molecule type" value="Genomic_DNA"/>
</dbReference>
<sequence>MQRNDRGPCWPRMCHHHKPALRLQRFGIYLAVGVLVLLSQYYTP</sequence>
<evidence type="ECO:0000313" key="2">
    <source>
        <dbReference type="EMBL" id="MDO7848591.1"/>
    </source>
</evidence>
<dbReference type="Proteomes" id="UP001167796">
    <property type="component" value="Unassembled WGS sequence"/>
</dbReference>
<reference evidence="2" key="1">
    <citation type="submission" date="2023-07" db="EMBL/GenBank/DDBJ databases">
        <authorList>
            <person name="Kim M.K."/>
        </authorList>
    </citation>
    <scope>NUCLEOTIDE SEQUENCE</scope>
    <source>
        <strain evidence="2">M29</strain>
    </source>
</reference>
<organism evidence="2 3">
    <name type="scientific">Hymenobacter mellowenesis</name>
    <dbReference type="NCBI Taxonomy" id="3063995"/>
    <lineage>
        <taxon>Bacteria</taxon>
        <taxon>Pseudomonadati</taxon>
        <taxon>Bacteroidota</taxon>
        <taxon>Cytophagia</taxon>
        <taxon>Cytophagales</taxon>
        <taxon>Hymenobacteraceae</taxon>
        <taxon>Hymenobacter</taxon>
    </lineage>
</organism>
<keyword evidence="1" id="KW-1133">Transmembrane helix</keyword>
<evidence type="ECO:0000256" key="1">
    <source>
        <dbReference type="SAM" id="Phobius"/>
    </source>
</evidence>
<gene>
    <name evidence="2" type="ORF">Q5H92_19655</name>
</gene>
<protein>
    <submittedName>
        <fullName evidence="2">Uncharacterized protein</fullName>
    </submittedName>
</protein>
<keyword evidence="1" id="KW-0812">Transmembrane</keyword>
<evidence type="ECO:0000313" key="3">
    <source>
        <dbReference type="Proteomes" id="UP001167796"/>
    </source>
</evidence>